<comment type="caution">
    <text evidence="2">The sequence shown here is derived from an EMBL/GenBank/DDBJ whole genome shotgun (WGS) entry which is preliminary data.</text>
</comment>
<name>A0A7J5US83_9MICO</name>
<organism evidence="2 3">
    <name type="scientific">Georgenia thermotolerans</name>
    <dbReference type="NCBI Taxonomy" id="527326"/>
    <lineage>
        <taxon>Bacteria</taxon>
        <taxon>Bacillati</taxon>
        <taxon>Actinomycetota</taxon>
        <taxon>Actinomycetes</taxon>
        <taxon>Micrococcales</taxon>
        <taxon>Bogoriellaceae</taxon>
        <taxon>Georgenia</taxon>
    </lineage>
</organism>
<dbReference type="PANTHER" id="PTHR39441:SF1">
    <property type="entry name" value="DUF2252 DOMAIN-CONTAINING PROTEIN"/>
    <property type="match status" value="1"/>
</dbReference>
<dbReference type="InterPro" id="IPR018721">
    <property type="entry name" value="DUF2252"/>
</dbReference>
<sequence length="477" mass="52465">MDAPATAQRRATPEDRLRAGAQARTRVPPASHAELPTEERDPVGVLADQMPSRLPDLVPIRHARMSASAFAFYRGGAAIMAADLVRTPASGFTAQLCGDAHLVNFGMFASPERRLLFDINDFDETFPGPWEWDVKRLAASVVVAGRERSFSDKQVRRAVEATVRSYRDAMAWFAAMGNLEVWYARVDVAQLRQDVADKLGKRGGRRVDKAMARARRRDHRHMLAKLTEAADGGRRIVDAPPLVVRLSSLAPEVQADEIAATIESLVRHYAQSLQPGTRDLVNSYTFVDMARKVVGVGSVGTRCWIVLLQGRDGNDPLFLQVKEAQQSVLAAHLDPMTERHEGRRVVSGQRIMQAAGDVFLGYDRAVGLDGQTRDFYVRQLNDWKGSVDVEKMVPEGLRLYGRLCGWTLARAHARSGDRIGIAGYLGDDEEFVHAVADFATAYADLTARDFAAFGEAVARGGCRPPVPPSRRRAAPGP</sequence>
<evidence type="ECO:0000313" key="3">
    <source>
        <dbReference type="Proteomes" id="UP000451860"/>
    </source>
</evidence>
<dbReference type="PANTHER" id="PTHR39441">
    <property type="entry name" value="DUF2252 DOMAIN-CONTAINING PROTEIN"/>
    <property type="match status" value="1"/>
</dbReference>
<reference evidence="2 3" key="1">
    <citation type="submission" date="2019-10" db="EMBL/GenBank/DDBJ databases">
        <title>Georgenia wutianyii sp. nov. and Georgenia yuyongxinii sp. nov. isolated from plateau pika (Ochotona curzoniae) in the Qinghai-Tibet plateau of China.</title>
        <authorList>
            <person name="Tian Z."/>
        </authorList>
    </citation>
    <scope>NUCLEOTIDE SEQUENCE [LARGE SCALE GENOMIC DNA]</scope>
    <source>
        <strain evidence="2 3">DSM 21501</strain>
    </source>
</reference>
<evidence type="ECO:0000256" key="1">
    <source>
        <dbReference type="SAM" id="MobiDB-lite"/>
    </source>
</evidence>
<feature type="region of interest" description="Disordered" evidence="1">
    <location>
        <begin position="1"/>
        <end position="40"/>
    </location>
</feature>
<dbReference type="EMBL" id="WHJE01000012">
    <property type="protein sequence ID" value="KAE8765322.1"/>
    <property type="molecule type" value="Genomic_DNA"/>
</dbReference>
<accession>A0A7J5US83</accession>
<dbReference type="AlphaFoldDB" id="A0A7J5US83"/>
<evidence type="ECO:0000313" key="2">
    <source>
        <dbReference type="EMBL" id="KAE8765322.1"/>
    </source>
</evidence>
<dbReference type="OrthoDB" id="1491115at2"/>
<protein>
    <submittedName>
        <fullName evidence="2">DUF2252 domain-containing protein</fullName>
    </submittedName>
</protein>
<gene>
    <name evidence="2" type="ORF">GB883_04565</name>
</gene>
<dbReference type="Pfam" id="PF10009">
    <property type="entry name" value="DUF2252"/>
    <property type="match status" value="1"/>
</dbReference>
<keyword evidence="3" id="KW-1185">Reference proteome</keyword>
<proteinExistence type="predicted"/>
<dbReference type="Proteomes" id="UP000451860">
    <property type="component" value="Unassembled WGS sequence"/>
</dbReference>